<accession>A0ABQ9HBP8</accession>
<sequence>MWSAEYLSQLQQRNKLATGTNSIQPGNLDNPPPLMWKISIIEQAHPGSYGLTHVVTSHTAHGTVK</sequence>
<evidence type="ECO:0000313" key="2">
    <source>
        <dbReference type="EMBL" id="KAJ8881730.1"/>
    </source>
</evidence>
<dbReference type="EMBL" id="JARBHB010000006">
    <property type="protein sequence ID" value="KAJ8881730.1"/>
    <property type="molecule type" value="Genomic_DNA"/>
</dbReference>
<dbReference type="InterPro" id="IPR040676">
    <property type="entry name" value="DUF5641"/>
</dbReference>
<evidence type="ECO:0000313" key="3">
    <source>
        <dbReference type="Proteomes" id="UP001159363"/>
    </source>
</evidence>
<dbReference type="Proteomes" id="UP001159363">
    <property type="component" value="Chromosome 5"/>
</dbReference>
<organism evidence="2 3">
    <name type="scientific">Dryococelus australis</name>
    <dbReference type="NCBI Taxonomy" id="614101"/>
    <lineage>
        <taxon>Eukaryota</taxon>
        <taxon>Metazoa</taxon>
        <taxon>Ecdysozoa</taxon>
        <taxon>Arthropoda</taxon>
        <taxon>Hexapoda</taxon>
        <taxon>Insecta</taxon>
        <taxon>Pterygota</taxon>
        <taxon>Neoptera</taxon>
        <taxon>Polyneoptera</taxon>
        <taxon>Phasmatodea</taxon>
        <taxon>Verophasmatodea</taxon>
        <taxon>Anareolatae</taxon>
        <taxon>Phasmatidae</taxon>
        <taxon>Eurycanthinae</taxon>
        <taxon>Dryococelus</taxon>
    </lineage>
</organism>
<protein>
    <recommendedName>
        <fullName evidence="1">DUF5641 domain-containing protein</fullName>
    </recommendedName>
</protein>
<dbReference type="Pfam" id="PF18701">
    <property type="entry name" value="DUF5641"/>
    <property type="match status" value="1"/>
</dbReference>
<evidence type="ECO:0000259" key="1">
    <source>
        <dbReference type="Pfam" id="PF18701"/>
    </source>
</evidence>
<comment type="caution">
    <text evidence="2">The sequence shown here is derived from an EMBL/GenBank/DDBJ whole genome shotgun (WGS) entry which is preliminary data.</text>
</comment>
<name>A0ABQ9HBP8_9NEOP</name>
<proteinExistence type="predicted"/>
<gene>
    <name evidence="2" type="ORF">PR048_018216</name>
</gene>
<reference evidence="2 3" key="1">
    <citation type="submission" date="2023-02" db="EMBL/GenBank/DDBJ databases">
        <title>LHISI_Scaffold_Assembly.</title>
        <authorList>
            <person name="Stuart O.P."/>
            <person name="Cleave R."/>
            <person name="Magrath M.J.L."/>
            <person name="Mikheyev A.S."/>
        </authorList>
    </citation>
    <scope>NUCLEOTIDE SEQUENCE [LARGE SCALE GENOMIC DNA]</scope>
    <source>
        <strain evidence="2">Daus_M_001</strain>
        <tissue evidence="2">Leg muscle</tissue>
    </source>
</reference>
<feature type="domain" description="DUF5641" evidence="1">
    <location>
        <begin position="2"/>
        <end position="65"/>
    </location>
</feature>
<keyword evidence="3" id="KW-1185">Reference proteome</keyword>